<dbReference type="PANTHER" id="PTHR37204">
    <property type="entry name" value="TRANSMEMBRANE PROTEIN"/>
    <property type="match status" value="1"/>
</dbReference>
<keyword evidence="1" id="KW-0812">Transmembrane</keyword>
<name>A0A484NJE8_9ASTE</name>
<organism evidence="2 3">
    <name type="scientific">Cuscuta campestris</name>
    <dbReference type="NCBI Taxonomy" id="132261"/>
    <lineage>
        <taxon>Eukaryota</taxon>
        <taxon>Viridiplantae</taxon>
        <taxon>Streptophyta</taxon>
        <taxon>Embryophyta</taxon>
        <taxon>Tracheophyta</taxon>
        <taxon>Spermatophyta</taxon>
        <taxon>Magnoliopsida</taxon>
        <taxon>eudicotyledons</taxon>
        <taxon>Gunneridae</taxon>
        <taxon>Pentapetalae</taxon>
        <taxon>asterids</taxon>
        <taxon>lamiids</taxon>
        <taxon>Solanales</taxon>
        <taxon>Convolvulaceae</taxon>
        <taxon>Cuscuteae</taxon>
        <taxon>Cuscuta</taxon>
        <taxon>Cuscuta subgen. Grammica</taxon>
        <taxon>Cuscuta sect. Cleistogrammica</taxon>
    </lineage>
</organism>
<keyword evidence="1" id="KW-0472">Membrane</keyword>
<sequence>MRKWFSRSKPAIFIWFLCVLTFYALFNIAIHNSSECSVSNHEKRLKLYDKMERDLEEHGAAFLKHGKTSQSLALSDLFTLKDGVVTPVLKAANPPVRANVLHLDVEYSVHIAEAVRTMFAPYFEKGLVNLEVASSILDCSHIKYAQGIEEPLLQSRVKAHRAFE</sequence>
<dbReference type="EMBL" id="OOIL02006740">
    <property type="protein sequence ID" value="VFR01243.1"/>
    <property type="molecule type" value="Genomic_DNA"/>
</dbReference>
<accession>A0A484NJE8</accession>
<evidence type="ECO:0000313" key="2">
    <source>
        <dbReference type="EMBL" id="VFR01243.1"/>
    </source>
</evidence>
<keyword evidence="1" id="KW-1133">Transmembrane helix</keyword>
<dbReference type="PANTHER" id="PTHR37204:SF1">
    <property type="entry name" value="TRANSMEMBRANE PROTEIN"/>
    <property type="match status" value="1"/>
</dbReference>
<protein>
    <submittedName>
        <fullName evidence="2">Uncharacterized protein</fullName>
    </submittedName>
</protein>
<dbReference type="AlphaFoldDB" id="A0A484NJE8"/>
<evidence type="ECO:0000313" key="3">
    <source>
        <dbReference type="Proteomes" id="UP000595140"/>
    </source>
</evidence>
<dbReference type="Proteomes" id="UP000595140">
    <property type="component" value="Unassembled WGS sequence"/>
</dbReference>
<evidence type="ECO:0000256" key="1">
    <source>
        <dbReference type="SAM" id="Phobius"/>
    </source>
</evidence>
<dbReference type="OrthoDB" id="119121at2759"/>
<keyword evidence="3" id="KW-1185">Reference proteome</keyword>
<gene>
    <name evidence="2" type="ORF">CCAM_LOCUS43018</name>
</gene>
<reference evidence="2 3" key="1">
    <citation type="submission" date="2018-04" db="EMBL/GenBank/DDBJ databases">
        <authorList>
            <person name="Vogel A."/>
        </authorList>
    </citation>
    <scope>NUCLEOTIDE SEQUENCE [LARGE SCALE GENOMIC DNA]</scope>
</reference>
<proteinExistence type="predicted"/>
<feature type="transmembrane region" description="Helical" evidence="1">
    <location>
        <begin position="12"/>
        <end position="30"/>
    </location>
</feature>